<dbReference type="InterPro" id="IPR023780">
    <property type="entry name" value="Chromo_domain"/>
</dbReference>
<evidence type="ECO:0000256" key="3">
    <source>
        <dbReference type="SAM" id="MobiDB-lite"/>
    </source>
</evidence>
<comment type="subcellular location">
    <subcellularLocation>
        <location evidence="1">Nucleus</location>
    </subcellularLocation>
</comment>
<dbReference type="SUPFAM" id="SSF54160">
    <property type="entry name" value="Chromo domain-like"/>
    <property type="match status" value="1"/>
</dbReference>
<evidence type="ECO:0000256" key="1">
    <source>
        <dbReference type="ARBA" id="ARBA00004123"/>
    </source>
</evidence>
<dbReference type="KEGG" id="gtr:GLOTRDRAFT_124651"/>
<dbReference type="GeneID" id="19301124"/>
<dbReference type="Proteomes" id="UP000030669">
    <property type="component" value="Unassembled WGS sequence"/>
</dbReference>
<feature type="compositionally biased region" description="Basic and acidic residues" evidence="3">
    <location>
        <begin position="198"/>
        <end position="220"/>
    </location>
</feature>
<dbReference type="GO" id="GO:0006338">
    <property type="term" value="P:chromatin remodeling"/>
    <property type="evidence" value="ECO:0007669"/>
    <property type="project" value="UniProtKB-ARBA"/>
</dbReference>
<dbReference type="InterPro" id="IPR000953">
    <property type="entry name" value="Chromo/chromo_shadow_dom"/>
</dbReference>
<name>S7QP93_GLOTA</name>
<dbReference type="EMBL" id="KB469296">
    <property type="protein sequence ID" value="EPQ61391.1"/>
    <property type="molecule type" value="Genomic_DNA"/>
</dbReference>
<keyword evidence="2" id="KW-0539">Nucleus</keyword>
<dbReference type="HOGENOM" id="CLU_012918_0_0_1"/>
<evidence type="ECO:0000259" key="4">
    <source>
        <dbReference type="PROSITE" id="PS50013"/>
    </source>
</evidence>
<gene>
    <name evidence="5" type="ORF">GLOTRDRAFT_124651</name>
</gene>
<organism evidence="5 6">
    <name type="scientific">Gloeophyllum trabeum (strain ATCC 11539 / FP-39264 / Madison 617)</name>
    <name type="common">Brown rot fungus</name>
    <dbReference type="NCBI Taxonomy" id="670483"/>
    <lineage>
        <taxon>Eukaryota</taxon>
        <taxon>Fungi</taxon>
        <taxon>Dikarya</taxon>
        <taxon>Basidiomycota</taxon>
        <taxon>Agaricomycotina</taxon>
        <taxon>Agaricomycetes</taxon>
        <taxon>Gloeophyllales</taxon>
        <taxon>Gloeophyllaceae</taxon>
        <taxon>Gloeophyllum</taxon>
    </lineage>
</organism>
<dbReference type="Gene3D" id="2.40.50.40">
    <property type="match status" value="1"/>
</dbReference>
<dbReference type="eggNOG" id="ENOG502SPMN">
    <property type="taxonomic scope" value="Eukaryota"/>
</dbReference>
<dbReference type="STRING" id="670483.S7QP93"/>
<evidence type="ECO:0000313" key="6">
    <source>
        <dbReference type="Proteomes" id="UP000030669"/>
    </source>
</evidence>
<dbReference type="AlphaFoldDB" id="S7QP93"/>
<feature type="compositionally biased region" description="Low complexity" evidence="3">
    <location>
        <begin position="315"/>
        <end position="333"/>
    </location>
</feature>
<dbReference type="InterPro" id="IPR051219">
    <property type="entry name" value="Heterochromatin_chromo-domain"/>
</dbReference>
<dbReference type="GO" id="GO:0005634">
    <property type="term" value="C:nucleus"/>
    <property type="evidence" value="ECO:0007669"/>
    <property type="project" value="UniProtKB-SubCell"/>
</dbReference>
<protein>
    <recommendedName>
        <fullName evidence="4">Chromo domain-containing protein</fullName>
    </recommendedName>
</protein>
<dbReference type="RefSeq" id="XP_007861569.1">
    <property type="nucleotide sequence ID" value="XM_007863378.1"/>
</dbReference>
<feature type="compositionally biased region" description="Basic and acidic residues" evidence="3">
    <location>
        <begin position="137"/>
        <end position="167"/>
    </location>
</feature>
<evidence type="ECO:0000256" key="2">
    <source>
        <dbReference type="ARBA" id="ARBA00023242"/>
    </source>
</evidence>
<dbReference type="OMA" id="KKWRWSG"/>
<dbReference type="PROSITE" id="PS00598">
    <property type="entry name" value="CHROMO_1"/>
    <property type="match status" value="1"/>
</dbReference>
<sequence>MPRKGKNKQREPSPEVQSDGGSDEEDELFTVEVITKARVGLLGDTHDASWVSSSVALILGYAEARVEEYLVKWAGYPEEDSTWEPEENLQGCERLLKSFWGHIGLDDEDYPVGYTVSATKTWINKEKALFAKTLGAGEEKEMRRKERAREEARRAKAGRNEKERKGAEGGAASKKKESPKKPGRKAAKTETASPLSEPPKKSQEREKGKDKGKAKAKQAESDPEDTPRRKKAKDDVKGKGKVKAVLPESDESDSDSEDDVPLAAPPTRKVSTAVKRRIASPDNETPEVVEKTAPAPAAAVQEGPQTKRPRISIDTNVTSVPAAATSASQTTPARKSRSPSSDRDSLFSEEETPAKAPPKKPAAPVPAHRAPPKVKLIDLPSQGGSALATKQRILHSGAAASPTGPPPPLPIPAQRRGSANLAKLTFKKTAGANANANARGGSATPTPADSPVVPGPGWAASPPQGGLADFVQSPVSMEQAFPSVAPLQTESFFTPPVPGPSRVPAGPPPASAPEVDSFLAQIMPPALAAPMDEDRPMPSPIAPPPIPMKPAAFGRQVVSINVRPCPQPDVCARIPKKWKWSGELLVEKELDKAERFCEVALTDATDHLPDGLRLSICFSSVESLRLRRLLDVADIDGLLSACARPQQMAKLGPQSEADTPPFQTLMSYAPIVVNNIELGILLVYPSAESKLANMFKVPDDLRDNVFMTAVLIPWRLNSTRYAKYKWQSRGSLPVDSPKVAVEGRIPGAVLQAISLLHFPQWLYDHMRMPNRPYCVWNTSDGTPAAPGVETAALRTILRHCNAPDAGHKADVRVVFVHVGSLRTLHKLPALVERRCKRPEIQFVTYGTHESAPIKRWGVREIFPLGGIVTFTPSSIVDTPLAVFKLISQIAEHPLWQCYVTPAVLAAVVREVYKDQRSPNQALRGDDPLYSQILTFVEEGQLSLIQAPPLNRSLTQGKDPINDWISLQTVLMRLNSQELGEECMKIFRSEYANVPEAELAPALLHNISKGLAWMQAQPACMDEFRRFVVITGPQDKHINWDRDGFEWLPVTRFDFKDDFFRDSK</sequence>
<accession>S7QP93</accession>
<dbReference type="PANTHER" id="PTHR22812">
    <property type="entry name" value="CHROMOBOX PROTEIN"/>
    <property type="match status" value="1"/>
</dbReference>
<feature type="region of interest" description="Disordered" evidence="3">
    <location>
        <begin position="1"/>
        <end position="27"/>
    </location>
</feature>
<reference evidence="5 6" key="1">
    <citation type="journal article" date="2012" name="Science">
        <title>The Paleozoic origin of enzymatic lignin decomposition reconstructed from 31 fungal genomes.</title>
        <authorList>
            <person name="Floudas D."/>
            <person name="Binder M."/>
            <person name="Riley R."/>
            <person name="Barry K."/>
            <person name="Blanchette R.A."/>
            <person name="Henrissat B."/>
            <person name="Martinez A.T."/>
            <person name="Otillar R."/>
            <person name="Spatafora J.W."/>
            <person name="Yadav J.S."/>
            <person name="Aerts A."/>
            <person name="Benoit I."/>
            <person name="Boyd A."/>
            <person name="Carlson A."/>
            <person name="Copeland A."/>
            <person name="Coutinho P.M."/>
            <person name="de Vries R.P."/>
            <person name="Ferreira P."/>
            <person name="Findley K."/>
            <person name="Foster B."/>
            <person name="Gaskell J."/>
            <person name="Glotzer D."/>
            <person name="Gorecki P."/>
            <person name="Heitman J."/>
            <person name="Hesse C."/>
            <person name="Hori C."/>
            <person name="Igarashi K."/>
            <person name="Jurgens J.A."/>
            <person name="Kallen N."/>
            <person name="Kersten P."/>
            <person name="Kohler A."/>
            <person name="Kuees U."/>
            <person name="Kumar T.K.A."/>
            <person name="Kuo A."/>
            <person name="LaButti K."/>
            <person name="Larrondo L.F."/>
            <person name="Lindquist E."/>
            <person name="Ling A."/>
            <person name="Lombard V."/>
            <person name="Lucas S."/>
            <person name="Lundell T."/>
            <person name="Martin R."/>
            <person name="McLaughlin D.J."/>
            <person name="Morgenstern I."/>
            <person name="Morin E."/>
            <person name="Murat C."/>
            <person name="Nagy L.G."/>
            <person name="Nolan M."/>
            <person name="Ohm R.A."/>
            <person name="Patyshakuliyeva A."/>
            <person name="Rokas A."/>
            <person name="Ruiz-Duenas F.J."/>
            <person name="Sabat G."/>
            <person name="Salamov A."/>
            <person name="Samejima M."/>
            <person name="Schmutz J."/>
            <person name="Slot J.C."/>
            <person name="St John F."/>
            <person name="Stenlid J."/>
            <person name="Sun H."/>
            <person name="Sun S."/>
            <person name="Syed K."/>
            <person name="Tsang A."/>
            <person name="Wiebenga A."/>
            <person name="Young D."/>
            <person name="Pisabarro A."/>
            <person name="Eastwood D.C."/>
            <person name="Martin F."/>
            <person name="Cullen D."/>
            <person name="Grigoriev I.V."/>
            <person name="Hibbett D.S."/>
        </authorList>
    </citation>
    <scope>NUCLEOTIDE SEQUENCE [LARGE SCALE GENOMIC DNA]</scope>
    <source>
        <strain evidence="5 6">ATCC 11539</strain>
    </source>
</reference>
<dbReference type="Pfam" id="PF00385">
    <property type="entry name" value="Chromo"/>
    <property type="match status" value="1"/>
</dbReference>
<dbReference type="InterPro" id="IPR023779">
    <property type="entry name" value="Chromodomain_CS"/>
</dbReference>
<feature type="compositionally biased region" description="Pro residues" evidence="3">
    <location>
        <begin position="355"/>
        <end position="364"/>
    </location>
</feature>
<feature type="region of interest" description="Disordered" evidence="3">
    <location>
        <begin position="137"/>
        <end position="415"/>
    </location>
</feature>
<dbReference type="SMART" id="SM00298">
    <property type="entry name" value="CHROMO"/>
    <property type="match status" value="1"/>
</dbReference>
<proteinExistence type="predicted"/>
<dbReference type="CDD" id="cd18968">
    <property type="entry name" value="chromodomain"/>
    <property type="match status" value="1"/>
</dbReference>
<dbReference type="PROSITE" id="PS50013">
    <property type="entry name" value="CHROMO_2"/>
    <property type="match status" value="1"/>
</dbReference>
<dbReference type="InterPro" id="IPR016197">
    <property type="entry name" value="Chromo-like_dom_sf"/>
</dbReference>
<dbReference type="OrthoDB" id="433924at2759"/>
<feature type="domain" description="Chromo" evidence="4">
    <location>
        <begin position="53"/>
        <end position="99"/>
    </location>
</feature>
<evidence type="ECO:0000313" key="5">
    <source>
        <dbReference type="EMBL" id="EPQ61391.1"/>
    </source>
</evidence>
<feature type="compositionally biased region" description="Acidic residues" evidence="3">
    <location>
        <begin position="248"/>
        <end position="260"/>
    </location>
</feature>
<keyword evidence="6" id="KW-1185">Reference proteome</keyword>